<dbReference type="InterPro" id="IPR032675">
    <property type="entry name" value="LRR_dom_sf"/>
</dbReference>
<evidence type="ECO:0008006" key="3">
    <source>
        <dbReference type="Google" id="ProtNLM"/>
    </source>
</evidence>
<keyword evidence="2" id="KW-1185">Reference proteome</keyword>
<gene>
    <name evidence="1" type="ORF">B0H16DRAFT_1737121</name>
</gene>
<sequence length="521" mass="58675">MVQITPDLGPLDDEISQISALIAQPSLRLIILDQELRKLADERERLATYVDSHTALLSPVRRLPLDILQEIFIACLPAHRNCVMSATEAPVLLGRICSSWRNISLSTPCLWSRLHLAHPILKLNPSVPLSAVFTNKVAQRLEIAKTWLGRSGQCPLAISSLWIVRGSIEHPENTTNLLIDTLLPFSSRWEHISFVTAASILPKLSHLTEADVPVWKSFKFRQADAHEEDSPQWNSLRLLRGRTLSCFGIIAKGVMALEMPLRWNNLTGLEIEESFDLDSMTAERALDVLSRCPKLRTCRLQVVYRPGAAITEWRIVECPFLHTFVLQSPMCSRTSLPSAIQQFSDRLSFPHLRHLKLCGKQDDGPAADISYYSFLAAAPHLESVDLNMDLCTKAALKDFLLALPPTLRRFRISKAVYAHPRHSFDDDLLPTFTSACPGLQELEIHDCPSMSDVVLINFIKSNMVAGALRRLVILFERRYGEFKYHHPDVQPFLEVVLWLPRYGNSPGGTPFASKQGLEFTP</sequence>
<dbReference type="PANTHER" id="PTHR38926:SF5">
    <property type="entry name" value="F-BOX AND LEUCINE-RICH REPEAT PROTEIN 6"/>
    <property type="match status" value="1"/>
</dbReference>
<evidence type="ECO:0000313" key="1">
    <source>
        <dbReference type="EMBL" id="KAJ7723677.1"/>
    </source>
</evidence>
<reference evidence="1" key="1">
    <citation type="submission" date="2023-03" db="EMBL/GenBank/DDBJ databases">
        <title>Massive genome expansion in bonnet fungi (Mycena s.s.) driven by repeated elements and novel gene families across ecological guilds.</title>
        <authorList>
            <consortium name="Lawrence Berkeley National Laboratory"/>
            <person name="Harder C.B."/>
            <person name="Miyauchi S."/>
            <person name="Viragh M."/>
            <person name="Kuo A."/>
            <person name="Thoen E."/>
            <person name="Andreopoulos B."/>
            <person name="Lu D."/>
            <person name="Skrede I."/>
            <person name="Drula E."/>
            <person name="Henrissat B."/>
            <person name="Morin E."/>
            <person name="Kohler A."/>
            <person name="Barry K."/>
            <person name="LaButti K."/>
            <person name="Morin E."/>
            <person name="Salamov A."/>
            <person name="Lipzen A."/>
            <person name="Mereny Z."/>
            <person name="Hegedus B."/>
            <person name="Baldrian P."/>
            <person name="Stursova M."/>
            <person name="Weitz H."/>
            <person name="Taylor A."/>
            <person name="Grigoriev I.V."/>
            <person name="Nagy L.G."/>
            <person name="Martin F."/>
            <person name="Kauserud H."/>
        </authorList>
    </citation>
    <scope>NUCLEOTIDE SEQUENCE</scope>
    <source>
        <strain evidence="1">CBHHK182m</strain>
    </source>
</reference>
<comment type="caution">
    <text evidence="1">The sequence shown here is derived from an EMBL/GenBank/DDBJ whole genome shotgun (WGS) entry which is preliminary data.</text>
</comment>
<name>A0AAD7HLT6_9AGAR</name>
<dbReference type="AlphaFoldDB" id="A0AAD7HLT6"/>
<dbReference type="PANTHER" id="PTHR38926">
    <property type="entry name" value="F-BOX DOMAIN CONTAINING PROTEIN, EXPRESSED"/>
    <property type="match status" value="1"/>
</dbReference>
<proteinExistence type="predicted"/>
<dbReference type="Proteomes" id="UP001215598">
    <property type="component" value="Unassembled WGS sequence"/>
</dbReference>
<dbReference type="Gene3D" id="3.80.10.10">
    <property type="entry name" value="Ribonuclease Inhibitor"/>
    <property type="match status" value="1"/>
</dbReference>
<protein>
    <recommendedName>
        <fullName evidence="3">F-box domain-containing protein</fullName>
    </recommendedName>
</protein>
<evidence type="ECO:0000313" key="2">
    <source>
        <dbReference type="Proteomes" id="UP001215598"/>
    </source>
</evidence>
<dbReference type="SUPFAM" id="SSF52047">
    <property type="entry name" value="RNI-like"/>
    <property type="match status" value="1"/>
</dbReference>
<accession>A0AAD7HLT6</accession>
<organism evidence="1 2">
    <name type="scientific">Mycena metata</name>
    <dbReference type="NCBI Taxonomy" id="1033252"/>
    <lineage>
        <taxon>Eukaryota</taxon>
        <taxon>Fungi</taxon>
        <taxon>Dikarya</taxon>
        <taxon>Basidiomycota</taxon>
        <taxon>Agaricomycotina</taxon>
        <taxon>Agaricomycetes</taxon>
        <taxon>Agaricomycetidae</taxon>
        <taxon>Agaricales</taxon>
        <taxon>Marasmiineae</taxon>
        <taxon>Mycenaceae</taxon>
        <taxon>Mycena</taxon>
    </lineage>
</organism>
<dbReference type="EMBL" id="JARKIB010000209">
    <property type="protein sequence ID" value="KAJ7723677.1"/>
    <property type="molecule type" value="Genomic_DNA"/>
</dbReference>